<dbReference type="Bgee" id="ENSG00000132128">
    <property type="expression patterns" value="Expressed in right uterine tube and 203 other cell types or tissues"/>
</dbReference>
<evidence type="ECO:0007829" key="8">
    <source>
        <dbReference type="PeptideAtlas" id="A0A087WTI9"/>
    </source>
</evidence>
<evidence type="ECO:0000256" key="3">
    <source>
        <dbReference type="ARBA" id="ARBA00022614"/>
    </source>
</evidence>
<accession>A0A087WTI9</accession>
<dbReference type="ExpressionAtlas" id="A0A087WTI9">
    <property type="expression patterns" value="baseline and differential"/>
</dbReference>
<keyword evidence="7" id="KW-1185">Reference proteome</keyword>
<reference evidence="6 7" key="3">
    <citation type="journal article" date="2006" name="Nature">
        <title>The DNA sequence and biological annotation of human chromosome 1.</title>
        <authorList>
            <person name="Gregory S.G."/>
            <person name="Barlow K.F."/>
            <person name="McLay K.E."/>
            <person name="Kaul R."/>
            <person name="Swarbreck D."/>
            <person name="Dunham A."/>
            <person name="Scott C.E."/>
            <person name="Howe K.L."/>
            <person name="Woodfine K."/>
            <person name="Spencer C.C."/>
            <person name="Jones M.C."/>
            <person name="Gillson C."/>
            <person name="Searle S."/>
            <person name="Zhou Y."/>
            <person name="Kokocinski F."/>
            <person name="McDonald L."/>
            <person name="Evans R."/>
            <person name="Phillips K."/>
            <person name="Atkinson A."/>
            <person name="Cooper R."/>
            <person name="Jones C."/>
            <person name="Hall R.E."/>
            <person name="Andrews T.D."/>
            <person name="Lloyd C."/>
            <person name="Ainscough R."/>
            <person name="Almeida J.P."/>
            <person name="Ambrose K.D."/>
            <person name="Anderson F."/>
            <person name="Andrew R.W."/>
            <person name="Ashwell R.I."/>
            <person name="Aubin K."/>
            <person name="Babbage A.K."/>
            <person name="Bagguley C.L."/>
            <person name="Bailey J."/>
            <person name="Beasley H."/>
            <person name="Bethel G."/>
            <person name="Bird C.P."/>
            <person name="Bray-Allen S."/>
            <person name="Brown J.Y."/>
            <person name="Brown A.J."/>
            <person name="Buckley D."/>
            <person name="Burton J."/>
            <person name="Bye J."/>
            <person name="Carder C."/>
            <person name="Chapman J.C."/>
            <person name="Clark S.Y."/>
            <person name="Clarke G."/>
            <person name="Clee C."/>
            <person name="Cobley V."/>
            <person name="Collier R.E."/>
            <person name="Corby N."/>
            <person name="Coville G.J."/>
            <person name="Davies J."/>
            <person name="Deadman R."/>
            <person name="Dunn M."/>
            <person name="Earthrowl M."/>
            <person name="Ellington A.G."/>
            <person name="Errington H."/>
            <person name="Frankish A."/>
            <person name="Frankland J."/>
            <person name="French L."/>
            <person name="Garner P."/>
            <person name="Garnett J."/>
            <person name="Gay L."/>
            <person name="Ghori M.R."/>
            <person name="Gibson R."/>
            <person name="Gilby L.M."/>
            <person name="Gillett W."/>
            <person name="Glithero R.J."/>
            <person name="Grafham D.V."/>
            <person name="Griffiths C."/>
            <person name="Griffiths-Jones S."/>
            <person name="Grocock R."/>
            <person name="Hammond S."/>
            <person name="Harrison E.S."/>
            <person name="Hart E."/>
            <person name="Haugen E."/>
            <person name="Heath P.D."/>
            <person name="Holmes S."/>
            <person name="Holt K."/>
            <person name="Howden P.J."/>
            <person name="Hunt A.R."/>
            <person name="Hunt S.E."/>
            <person name="Hunter G."/>
            <person name="Isherwood J."/>
            <person name="James R."/>
            <person name="Johnson C."/>
            <person name="Johnson D."/>
            <person name="Joy A."/>
            <person name="Kay M."/>
            <person name="Kershaw J.K."/>
            <person name="Kibukawa M."/>
            <person name="Kimberley A.M."/>
            <person name="King A."/>
            <person name="Knights A.J."/>
            <person name="Lad H."/>
            <person name="Laird G."/>
            <person name="Lawlor S."/>
            <person name="Leongamornlert D.A."/>
            <person name="Lloyd D.M."/>
            <person name="Loveland J."/>
            <person name="Lovell J."/>
            <person name="Lush M.J."/>
            <person name="Lyne R."/>
            <person name="Martin S."/>
            <person name="Mashreghi-Mohammadi M."/>
            <person name="Matthews L."/>
            <person name="Matthews N.S."/>
            <person name="McLaren S."/>
            <person name="Milne S."/>
            <person name="Mistry S."/>
            <person name="Moore M.J."/>
            <person name="Nickerson T."/>
            <person name="O'Dell C.N."/>
            <person name="Oliver K."/>
            <person name="Palmeiri A."/>
            <person name="Palmer S.A."/>
            <person name="Parker A."/>
            <person name="Patel D."/>
            <person name="Pearce A.V."/>
            <person name="Peck A.I."/>
            <person name="Pelan S."/>
            <person name="Phelps K."/>
            <person name="Phillimore B.J."/>
            <person name="Plumb R."/>
            <person name="Rajan J."/>
            <person name="Raymond C."/>
            <person name="Rouse G."/>
            <person name="Saenphimmachak C."/>
            <person name="Sehra H.K."/>
            <person name="Sheridan E."/>
            <person name="Shownkeen R."/>
            <person name="Sims S."/>
            <person name="Skuce C.D."/>
            <person name="Smith M."/>
            <person name="Steward C."/>
            <person name="Subramanian S."/>
            <person name="Sycamore N."/>
            <person name="Tracey A."/>
            <person name="Tromans A."/>
            <person name="Van Helmond Z."/>
            <person name="Wall M."/>
            <person name="Wallis J.M."/>
            <person name="White S."/>
            <person name="Whitehead S.L."/>
            <person name="Wilkinson J.E."/>
            <person name="Willey D.L."/>
            <person name="Williams H."/>
            <person name="Wilming L."/>
            <person name="Wray P.W."/>
            <person name="Wu Z."/>
            <person name="Coulson A."/>
            <person name="Vaudin M."/>
            <person name="Sulston J.E."/>
            <person name="Durbin R."/>
            <person name="Hubbard T."/>
            <person name="Wooster R."/>
            <person name="Dunham I."/>
            <person name="Carter N.P."/>
            <person name="McVean G."/>
            <person name="Ross M.T."/>
            <person name="Harrow J."/>
            <person name="Olson M.V."/>
            <person name="Beck S."/>
            <person name="Rogers J."/>
            <person name="Bentley D.R."/>
            <person name="Banerjee R."/>
            <person name="Bryant S.P."/>
            <person name="Burford D.C."/>
            <person name="Burrill W.D."/>
            <person name="Clegg S.M."/>
            <person name="Dhami P."/>
            <person name="Dovey O."/>
            <person name="Faulkner L.M."/>
            <person name="Gribble S.M."/>
            <person name="Langford C.F."/>
            <person name="Pandian R.D."/>
            <person name="Porter K.M."/>
            <person name="Prigmore E."/>
        </authorList>
    </citation>
    <scope>NUCLEOTIDE SEQUENCE [LARGE SCALE GENOMIC DNA]</scope>
</reference>
<evidence type="ECO:0000313" key="7">
    <source>
        <dbReference type="Proteomes" id="UP000005640"/>
    </source>
</evidence>
<dbReference type="InterPro" id="IPR032675">
    <property type="entry name" value="LRR_dom_sf"/>
</dbReference>
<evidence type="ECO:0007829" key="9">
    <source>
        <dbReference type="ProteomicsDB" id="A0A087WTI9"/>
    </source>
</evidence>
<reference evidence="6" key="5">
    <citation type="submission" date="2025-09" db="UniProtKB">
        <authorList>
            <consortium name="Ensembl"/>
        </authorList>
    </citation>
    <scope>IDENTIFICATION</scope>
</reference>
<dbReference type="Proteomes" id="UP000005640">
    <property type="component" value="Chromosome 1"/>
</dbReference>
<dbReference type="VEuPathDB" id="HostDB:ENSG00000132128"/>
<dbReference type="EMBL" id="AL121602">
    <property type="status" value="NOT_ANNOTATED_CDS"/>
    <property type="molecule type" value="Genomic_DNA"/>
</dbReference>
<evidence type="ECO:0000313" key="6">
    <source>
        <dbReference type="Ensembl" id="ENSP00000477909.1"/>
    </source>
</evidence>
<dbReference type="HGNC" id="HGNC:16917">
    <property type="gene designation" value="LRRC41"/>
</dbReference>
<keyword evidence="3" id="KW-0433">Leucine-rich repeat</keyword>
<name>A0A087WTI9_HUMAN</name>
<dbReference type="MassIVE" id="A0A087WTI9"/>
<reference evidence="6" key="4">
    <citation type="submission" date="2025-08" db="UniProtKB">
        <authorList>
            <consortium name="Ensembl"/>
        </authorList>
    </citation>
    <scope>IDENTIFICATION</scope>
</reference>
<gene>
    <name evidence="6" type="primary">LRRC41</name>
</gene>
<dbReference type="Ensembl" id="ENST00000496156.5">
    <property type="protein sequence ID" value="ENSP00000477909.1"/>
    <property type="gene ID" value="ENSG00000132128.19"/>
</dbReference>
<keyword evidence="5" id="KW-0833">Ubl conjugation pathway</keyword>
<dbReference type="PANTHER" id="PTHR15354:SF1">
    <property type="entry name" value="LEUCINE-RICH REPEAT-CONTAINING PROTEIN 41"/>
    <property type="match status" value="1"/>
</dbReference>
<dbReference type="AlphaFoldDB" id="A0A087WTI9"/>
<dbReference type="ChiTaRS" id="LRRC41">
    <property type="organism name" value="human"/>
</dbReference>
<dbReference type="SMR" id="A0A087WTI9"/>
<evidence type="ECO:0000256" key="2">
    <source>
        <dbReference type="ARBA" id="ARBA00022553"/>
    </source>
</evidence>
<dbReference type="PANTHER" id="PTHR15354">
    <property type="entry name" value="MUF1"/>
    <property type="match status" value="1"/>
</dbReference>
<keyword evidence="4" id="KW-0677">Repeat</keyword>
<keyword evidence="2" id="KW-0597">Phosphoprotein</keyword>
<feature type="non-terminal residue" evidence="6">
    <location>
        <position position="1"/>
    </location>
</feature>
<reference evidence="6 7" key="2">
    <citation type="journal article" date="2004" name="Nature">
        <title>Finishing the euchromatic sequence of the human genome.</title>
        <authorList>
            <consortium name="International Human Genome Sequencing Consortium"/>
        </authorList>
    </citation>
    <scope>NUCLEOTIDE SEQUENCE [LARGE SCALE GENOMIC DNA]</scope>
</reference>
<dbReference type="GeneTree" id="ENSGT00390000015908"/>
<protein>
    <recommendedName>
        <fullName evidence="1">Leucine-rich repeat-containing protein 41</fullName>
    </recommendedName>
</protein>
<dbReference type="UCSC" id="uc057gdo.1">
    <property type="organism name" value="human"/>
</dbReference>
<sequence length="227" mass="25208">PPSHIIGDEEIPENCLEQLEMGFPRGAQPAPLLCSVLKASGSLQQLSLDSATFASPQDFGLVLQTLKEYNLALKRLSFHDMNLADCQSEVLFLLQNLTLQEITFSFCRLFEKRPAQFLPEMVAAMKGNSTLKGLRLPGNRLGNAGLLALADVFSEDSSSSLCQLDISWSYTPKDKAGLLSDVANKARFLPRMPELTKCTKLKYSSRSFWMGVPEMSTRRLVFKLSRA</sequence>
<dbReference type="InterPro" id="IPR026137">
    <property type="entry name" value="Leu_rpt_41"/>
</dbReference>
<reference evidence="6 7" key="1">
    <citation type="journal article" date="2001" name="Nature">
        <title>Initial sequencing and analysis of the human genome.</title>
        <authorList>
            <consortium name="International Human Genome Sequencing Consortium"/>
            <person name="Lander E.S."/>
            <person name="Linton L.M."/>
            <person name="Birren B."/>
            <person name="Nusbaum C."/>
            <person name="Zody M.C."/>
            <person name="Baldwin J."/>
            <person name="Devon K."/>
            <person name="Dewar K."/>
            <person name="Doyle M."/>
            <person name="FitzHugh W."/>
            <person name="Funke R."/>
            <person name="Gage D."/>
            <person name="Harris K."/>
            <person name="Heaford A."/>
            <person name="Howland J."/>
            <person name="Kann L."/>
            <person name="Lehoczky J."/>
            <person name="LeVine R."/>
            <person name="McEwan P."/>
            <person name="McKernan K."/>
            <person name="Meldrim J."/>
            <person name="Mesirov J.P."/>
            <person name="Miranda C."/>
            <person name="Morris W."/>
            <person name="Naylor J."/>
            <person name="Raymond C."/>
            <person name="Rosetti M."/>
            <person name="Santos R."/>
            <person name="Sheridan A."/>
            <person name="Sougnez C."/>
            <person name="Stange-Thomann N."/>
            <person name="Stojanovic N."/>
            <person name="Subramanian A."/>
            <person name="Wyman D."/>
            <person name="Rogers J."/>
            <person name="Sulston J."/>
            <person name="Ainscough R."/>
            <person name="Beck S."/>
            <person name="Bentley D."/>
            <person name="Burton J."/>
            <person name="Clee C."/>
            <person name="Carter N."/>
            <person name="Coulson A."/>
            <person name="Deadman R."/>
            <person name="Deloukas P."/>
            <person name="Dunham A."/>
            <person name="Dunham I."/>
            <person name="Durbin R."/>
            <person name="French L."/>
            <person name="Grafham D."/>
            <person name="Gregory S."/>
            <person name="Hubbard T."/>
            <person name="Humphray S."/>
            <person name="Hunt A."/>
            <person name="Jones M."/>
            <person name="Lloyd C."/>
            <person name="McMurray A."/>
            <person name="Matthews L."/>
            <person name="Mercer S."/>
            <person name="Milne S."/>
            <person name="Mullikin J.C."/>
            <person name="Mungall A."/>
            <person name="Plumb R."/>
            <person name="Ross M."/>
            <person name="Shownkeen R."/>
            <person name="Sims S."/>
            <person name="Waterston R.H."/>
            <person name="Wilson R.K."/>
            <person name="Hillier L.W."/>
            <person name="McPherson J.D."/>
            <person name="Marra M.A."/>
            <person name="Mardis E.R."/>
            <person name="Fulton L.A."/>
            <person name="Chinwalla A.T."/>
            <person name="Pepin K.H."/>
            <person name="Gish W.R."/>
            <person name="Chissoe S.L."/>
            <person name="Wendl M.C."/>
            <person name="Delehaunty K.D."/>
            <person name="Miner T.L."/>
            <person name="Delehaunty A."/>
            <person name="Kramer J.B."/>
            <person name="Cook L.L."/>
            <person name="Fulton R.S."/>
            <person name="Johnson D.L."/>
            <person name="Minx P.J."/>
            <person name="Clifton S.W."/>
            <person name="Hawkins T."/>
            <person name="Branscomb E."/>
            <person name="Predki P."/>
            <person name="Richardson P."/>
            <person name="Wenning S."/>
            <person name="Slezak T."/>
            <person name="Doggett N."/>
            <person name="Cheng J.F."/>
            <person name="Olsen A."/>
            <person name="Lucas S."/>
            <person name="Elkin C."/>
            <person name="Uberbacher E."/>
            <person name="Frazier M."/>
            <person name="Gibbs R.A."/>
            <person name="Muzny D.M."/>
            <person name="Scherer S.E."/>
            <person name="Bouck J.B."/>
            <person name="Sodergren E.J."/>
            <person name="Worley K.C."/>
            <person name="Rives C.M."/>
            <person name="Gorrell J.H."/>
            <person name="Metzker M.L."/>
            <person name="Naylor S.L."/>
            <person name="Kucherlapati R.S."/>
            <person name="Nelson D.L."/>
            <person name="Weinstock G.M."/>
            <person name="Sakaki Y."/>
            <person name="Fujiyama A."/>
            <person name="Hattori M."/>
            <person name="Yada T."/>
            <person name="Toyoda A."/>
            <person name="Itoh T."/>
            <person name="Kawagoe C."/>
            <person name="Watanabe H."/>
            <person name="Totoki Y."/>
            <person name="Taylor T."/>
            <person name="Weissenbach J."/>
            <person name="Heilig R."/>
            <person name="Saurin W."/>
            <person name="Artiguenave F."/>
            <person name="Brottier P."/>
            <person name="Bruls T."/>
            <person name="Pelletier E."/>
            <person name="Robert C."/>
            <person name="Wincker P."/>
            <person name="Smith D.R."/>
            <person name="Doucette-Stamm L."/>
            <person name="Rubenfield M."/>
            <person name="Weinstock K."/>
            <person name="Lee H.M."/>
            <person name="Dubois J."/>
            <person name="Rosenthal A."/>
            <person name="Platzer M."/>
            <person name="Nyakatura G."/>
            <person name="Taudien S."/>
            <person name="Rump A."/>
            <person name="Yang H."/>
            <person name="Yu J."/>
            <person name="Wang J."/>
            <person name="Huang G."/>
            <person name="Gu J."/>
            <person name="Hood L."/>
            <person name="Rowen L."/>
            <person name="Madan A."/>
            <person name="Qin S."/>
            <person name="Davis R.W."/>
            <person name="Federspiel N.A."/>
            <person name="Abola A.P."/>
            <person name="Proctor M.J."/>
            <person name="Myers R.M."/>
            <person name="Schmutz J."/>
            <person name="Dickson M."/>
            <person name="Grimwood J."/>
            <person name="Cox D.R."/>
            <person name="Olson M.V."/>
            <person name="Kaul R."/>
            <person name="Raymond C."/>
            <person name="Shimizu N."/>
            <person name="Kawasaki K."/>
            <person name="Minoshima S."/>
            <person name="Evans G.A."/>
            <person name="Athanasiou M."/>
            <person name="Schultz R."/>
            <person name="Roe B.A."/>
            <person name="Chen F."/>
            <person name="Pan H."/>
            <person name="Ramser J."/>
            <person name="Lehrach H."/>
            <person name="Reinhardt R."/>
            <person name="McCombie W.R."/>
            <person name="de la Bastide M."/>
            <person name="Dedhia N."/>
            <person name="Blocker H."/>
            <person name="Hornischer K."/>
            <person name="Nordsiek G."/>
            <person name="Agarwala R."/>
            <person name="Aravind L."/>
            <person name="Bailey J.A."/>
            <person name="Bateman A."/>
            <person name="Batzoglou S."/>
            <person name="Birney E."/>
            <person name="Bork P."/>
            <person name="Brown D.G."/>
            <person name="Burge C.B."/>
            <person name="Cerutti L."/>
            <person name="Chen H.C."/>
            <person name="Church D."/>
            <person name="Clamp M."/>
            <person name="Copley R.R."/>
            <person name="Doerks T."/>
            <person name="Eddy S.R."/>
            <person name="Eichler E.E."/>
            <person name="Furey T.S."/>
            <person name="Galagan J."/>
            <person name="Gilbert J.G."/>
            <person name="Harmon C."/>
            <person name="Hayashizaki Y."/>
            <person name="Haussler D."/>
            <person name="Hermjakob H."/>
            <person name="Hokamp K."/>
            <person name="Jang W."/>
            <person name="Johnson L.S."/>
            <person name="Jones T.A."/>
            <person name="Kasif S."/>
            <person name="Kaspryzk A."/>
            <person name="Kennedy S."/>
            <person name="Kent W.J."/>
            <person name="Kitts P."/>
            <person name="Koonin E.V."/>
            <person name="Korf I."/>
            <person name="Kulp D."/>
            <person name="Lancet D."/>
            <person name="Lowe T.M."/>
            <person name="McLysaght A."/>
            <person name="Mikkelsen T."/>
            <person name="Moran J.V."/>
            <person name="Mulder N."/>
            <person name="Pollara V.J."/>
            <person name="Ponting C.P."/>
            <person name="Schuler G."/>
            <person name="Schultz J."/>
            <person name="Slater G."/>
            <person name="Smit A.F."/>
            <person name="Stupka E."/>
            <person name="Szustakowski J."/>
            <person name="Thierry-Mieg D."/>
            <person name="Thierry-Mieg J."/>
            <person name="Wagner L."/>
            <person name="Wallis J."/>
            <person name="Wheeler R."/>
            <person name="Williams A."/>
            <person name="Wolf Y.I."/>
            <person name="Wolfe K.H."/>
            <person name="Yang S.P."/>
            <person name="Yeh R.F."/>
            <person name="Collins F."/>
            <person name="Guyer M.S."/>
            <person name="Peterson J."/>
            <person name="Felsenfeld A."/>
            <person name="Wetterstrand K.A."/>
            <person name="Patrinos A."/>
            <person name="Morgan M.J."/>
            <person name="de Jong P."/>
            <person name="Catanese J.J."/>
            <person name="Osoegawa K."/>
            <person name="Shizuya H."/>
            <person name="Choi S."/>
            <person name="Chen Y.J."/>
        </authorList>
    </citation>
    <scope>NUCLEOTIDE SEQUENCE [LARGE SCALE GENOMIC DNA]</scope>
</reference>
<dbReference type="Ensembl" id="ENST00000496156.5">
    <property type="protein sequence ID" value="ENSP00000477909.1"/>
    <property type="gene ID" value="ENSG00000132128.18"/>
</dbReference>
<evidence type="ECO:0000256" key="5">
    <source>
        <dbReference type="ARBA" id="ARBA00022786"/>
    </source>
</evidence>
<evidence type="ECO:0000256" key="4">
    <source>
        <dbReference type="ARBA" id="ARBA00022737"/>
    </source>
</evidence>
<proteinExistence type="evidence at protein level"/>
<dbReference type="OrthoDB" id="9415738at2759"/>
<evidence type="ECO:0000256" key="1">
    <source>
        <dbReference type="ARBA" id="ARBA00014201"/>
    </source>
</evidence>
<dbReference type="Gene3D" id="3.80.10.10">
    <property type="entry name" value="Ribonuclease Inhibitor"/>
    <property type="match status" value="1"/>
</dbReference>
<dbReference type="SUPFAM" id="SSF52047">
    <property type="entry name" value="RNI-like"/>
    <property type="match status" value="1"/>
</dbReference>
<dbReference type="EMBL" id="AL122001">
    <property type="status" value="NOT_ANNOTATED_CDS"/>
    <property type="molecule type" value="Genomic_DNA"/>
</dbReference>
<dbReference type="HOGENOM" id="CLU_1217153_0_0_1"/>
<organism evidence="6 7">
    <name type="scientific">Homo sapiens</name>
    <name type="common">Human</name>
    <dbReference type="NCBI Taxonomy" id="9606"/>
    <lineage>
        <taxon>Eukaryota</taxon>
        <taxon>Metazoa</taxon>
        <taxon>Chordata</taxon>
        <taxon>Craniata</taxon>
        <taxon>Vertebrata</taxon>
        <taxon>Euteleostomi</taxon>
        <taxon>Mammalia</taxon>
        <taxon>Eutheria</taxon>
        <taxon>Euarchontoglires</taxon>
        <taxon>Primates</taxon>
        <taxon>Haplorrhini</taxon>
        <taxon>Catarrhini</taxon>
        <taxon>Hominidae</taxon>
        <taxon>Homo</taxon>
    </lineage>
</organism>
<dbReference type="Antibodypedia" id="32783">
    <property type="antibodies" value="135 antibodies from 28 providers"/>
</dbReference>
<keyword evidence="8 9" id="KW-1267">Proteomics identification</keyword>
<dbReference type="OpenTargets" id="ENSG00000132128"/>